<evidence type="ECO:0000256" key="20">
    <source>
        <dbReference type="SAM" id="Phobius"/>
    </source>
</evidence>
<keyword evidence="9 19" id="KW-0547">Nucleotide-binding</keyword>
<feature type="transmembrane region" description="Helical" evidence="20">
    <location>
        <begin position="94"/>
        <end position="113"/>
    </location>
</feature>
<keyword evidence="19" id="KW-0460">Magnesium</keyword>
<dbReference type="HAMAP" id="MF_00252">
    <property type="entry name" value="Lys_tRNA_synth_class2"/>
    <property type="match status" value="1"/>
</dbReference>
<dbReference type="GO" id="GO:0004824">
    <property type="term" value="F:lysine-tRNA ligase activity"/>
    <property type="evidence" value="ECO:0007669"/>
    <property type="project" value="UniProtKB-UniRule"/>
</dbReference>
<dbReference type="InterPro" id="IPR004364">
    <property type="entry name" value="Aa-tRNA-synt_II"/>
</dbReference>
<comment type="catalytic activity">
    <reaction evidence="18 19">
        <text>tRNA(Lys) + L-lysine + ATP = L-lysyl-tRNA(Lys) + AMP + diphosphate</text>
        <dbReference type="Rhea" id="RHEA:20792"/>
        <dbReference type="Rhea" id="RHEA-COMP:9696"/>
        <dbReference type="Rhea" id="RHEA-COMP:9697"/>
        <dbReference type="ChEBI" id="CHEBI:30616"/>
        <dbReference type="ChEBI" id="CHEBI:32551"/>
        <dbReference type="ChEBI" id="CHEBI:33019"/>
        <dbReference type="ChEBI" id="CHEBI:78442"/>
        <dbReference type="ChEBI" id="CHEBI:78529"/>
        <dbReference type="ChEBI" id="CHEBI:456215"/>
        <dbReference type="EC" id="6.1.1.6"/>
    </reaction>
</comment>
<feature type="transmembrane region" description="Helical" evidence="20">
    <location>
        <begin position="7"/>
        <end position="26"/>
    </location>
</feature>
<feature type="binding site" evidence="19">
    <location>
        <position position="1019"/>
    </location>
    <ligand>
        <name>Mg(2+)</name>
        <dbReference type="ChEBI" id="CHEBI:18420"/>
        <label>2</label>
    </ligand>
</feature>
<comment type="cofactor">
    <cofactor evidence="19">
        <name>Mg(2+)</name>
        <dbReference type="ChEBI" id="CHEBI:18420"/>
    </cofactor>
    <text evidence="19">Binds 3 Mg(2+) ions per subunit.</text>
</comment>
<evidence type="ECO:0000256" key="3">
    <source>
        <dbReference type="ARBA" id="ARBA00009968"/>
    </source>
</evidence>
<keyword evidence="19" id="KW-0963">Cytoplasm</keyword>
<evidence type="ECO:0000256" key="10">
    <source>
        <dbReference type="ARBA" id="ARBA00022840"/>
    </source>
</evidence>
<keyword evidence="10 19" id="KW-0067">ATP-binding</keyword>
<dbReference type="GO" id="GO:0005829">
    <property type="term" value="C:cytosol"/>
    <property type="evidence" value="ECO:0007669"/>
    <property type="project" value="TreeGrafter"/>
</dbReference>
<keyword evidence="19" id="KW-0648">Protein biosynthesis</keyword>
<evidence type="ECO:0000256" key="5">
    <source>
        <dbReference type="ARBA" id="ARBA00022598"/>
    </source>
</evidence>
<dbReference type="PANTHER" id="PTHR42918:SF15">
    <property type="entry name" value="LYSINE--TRNA LIGASE, CHLOROPLASTIC_MITOCHONDRIAL"/>
    <property type="match status" value="1"/>
</dbReference>
<evidence type="ECO:0000313" key="23">
    <source>
        <dbReference type="Proteomes" id="UP000186785"/>
    </source>
</evidence>
<dbReference type="InterPro" id="IPR002313">
    <property type="entry name" value="Lys-tRNA-ligase_II"/>
</dbReference>
<dbReference type="PROSITE" id="PS50862">
    <property type="entry name" value="AA_TRNA_LIGASE_II"/>
    <property type="match status" value="1"/>
</dbReference>
<evidence type="ECO:0000256" key="6">
    <source>
        <dbReference type="ARBA" id="ARBA00022679"/>
    </source>
</evidence>
<evidence type="ECO:0000256" key="11">
    <source>
        <dbReference type="ARBA" id="ARBA00022989"/>
    </source>
</evidence>
<comment type="similarity">
    <text evidence="3">In the C-terminal section; belongs to the class-II aminoacyl-tRNA synthetase family.</text>
</comment>
<keyword evidence="4" id="KW-1003">Cell membrane</keyword>
<evidence type="ECO:0000256" key="4">
    <source>
        <dbReference type="ARBA" id="ARBA00022475"/>
    </source>
</evidence>
<dbReference type="GO" id="GO:0000287">
    <property type="term" value="F:magnesium ion binding"/>
    <property type="evidence" value="ECO:0007669"/>
    <property type="project" value="UniProtKB-UniRule"/>
</dbReference>
<keyword evidence="5 19" id="KW-0436">Ligase</keyword>
<dbReference type="InterPro" id="IPR031553">
    <property type="entry name" value="tRNA-synt_2_TM"/>
</dbReference>
<evidence type="ECO:0000256" key="17">
    <source>
        <dbReference type="ARBA" id="ARBA00047540"/>
    </source>
</evidence>
<dbReference type="Pfam" id="PF09924">
    <property type="entry name" value="LPG_synthase_C"/>
    <property type="match status" value="1"/>
</dbReference>
<dbReference type="InterPro" id="IPR006195">
    <property type="entry name" value="aa-tRNA-synth_II"/>
</dbReference>
<dbReference type="RefSeq" id="WP_073708923.1">
    <property type="nucleotide sequence ID" value="NZ_MQSV01000002.1"/>
</dbReference>
<feature type="transmembrane region" description="Helical" evidence="20">
    <location>
        <begin position="67"/>
        <end position="88"/>
    </location>
</feature>
<keyword evidence="7 20" id="KW-0812">Transmembrane</keyword>
<reference evidence="22 23" key="1">
    <citation type="submission" date="2016-11" db="EMBL/GenBank/DDBJ databases">
        <title>Actinomyces gypaetusis sp. nov. isolated from the vulture Gypaetus barbatus in Qinghai Tibet Plateau China.</title>
        <authorList>
            <person name="Meng X."/>
        </authorList>
    </citation>
    <scope>NUCLEOTIDE SEQUENCE [LARGE SCALE GENOMIC DNA]</scope>
    <source>
        <strain evidence="22 23">VUL4_2</strain>
    </source>
</reference>
<dbReference type="CDD" id="cd04322">
    <property type="entry name" value="LysRS_N"/>
    <property type="match status" value="1"/>
</dbReference>
<dbReference type="NCBIfam" id="NF002821">
    <property type="entry name" value="PRK02983.1"/>
    <property type="match status" value="1"/>
</dbReference>
<evidence type="ECO:0000313" key="22">
    <source>
        <dbReference type="EMBL" id="OKL48935.1"/>
    </source>
</evidence>
<evidence type="ECO:0000256" key="16">
    <source>
        <dbReference type="ARBA" id="ARBA00024681"/>
    </source>
</evidence>
<evidence type="ECO:0000256" key="1">
    <source>
        <dbReference type="ARBA" id="ARBA00004651"/>
    </source>
</evidence>
<evidence type="ECO:0000256" key="13">
    <source>
        <dbReference type="ARBA" id="ARBA00023146"/>
    </source>
</evidence>
<dbReference type="SUPFAM" id="SSF55681">
    <property type="entry name" value="Class II aaRS and biotin synthetases"/>
    <property type="match status" value="1"/>
</dbReference>
<dbReference type="STRING" id="1921764.BSR28_03160"/>
<feature type="transmembrane region" description="Helical" evidence="20">
    <location>
        <begin position="38"/>
        <end position="60"/>
    </location>
</feature>
<keyword evidence="14" id="KW-0046">Antibiotic resistance</keyword>
<keyword evidence="23" id="KW-1185">Reference proteome</keyword>
<organism evidence="22 23">
    <name type="scientific">Boudabousia liubingyangii</name>
    <dbReference type="NCBI Taxonomy" id="1921764"/>
    <lineage>
        <taxon>Bacteria</taxon>
        <taxon>Bacillati</taxon>
        <taxon>Actinomycetota</taxon>
        <taxon>Actinomycetes</taxon>
        <taxon>Actinomycetales</taxon>
        <taxon>Actinomycetaceae</taxon>
        <taxon>Boudabousia</taxon>
    </lineage>
</organism>
<evidence type="ECO:0000256" key="15">
    <source>
        <dbReference type="ARBA" id="ARBA00023268"/>
    </source>
</evidence>
<keyword evidence="6" id="KW-0808">Transferase</keyword>
<keyword evidence="20" id="KW-0472">Membrane</keyword>
<dbReference type="AlphaFoldDB" id="A0A1Q5PN86"/>
<dbReference type="NCBIfam" id="NF001756">
    <property type="entry name" value="PRK00484.1"/>
    <property type="match status" value="1"/>
</dbReference>
<feature type="binding site" evidence="19">
    <location>
        <position position="1012"/>
    </location>
    <ligand>
        <name>Mg(2+)</name>
        <dbReference type="ChEBI" id="CHEBI:18420"/>
        <label>1</label>
    </ligand>
</feature>
<comment type="subunit">
    <text evidence="19">Homodimer.</text>
</comment>
<dbReference type="EMBL" id="MQSV01000002">
    <property type="protein sequence ID" value="OKL48935.1"/>
    <property type="molecule type" value="Genomic_DNA"/>
</dbReference>
<feature type="domain" description="Aminoacyl-transfer RNA synthetases class-II family profile" evidence="21">
    <location>
        <begin position="759"/>
        <end position="1099"/>
    </location>
</feature>
<dbReference type="Proteomes" id="UP000186785">
    <property type="component" value="Unassembled WGS sequence"/>
</dbReference>
<keyword evidence="15" id="KW-0511">Multifunctional enzyme</keyword>
<dbReference type="GO" id="GO:0000049">
    <property type="term" value="F:tRNA binding"/>
    <property type="evidence" value="ECO:0007669"/>
    <property type="project" value="TreeGrafter"/>
</dbReference>
<dbReference type="EC" id="6.1.1.6" evidence="19"/>
<keyword evidence="12" id="KW-0443">Lipid metabolism</keyword>
<evidence type="ECO:0000256" key="8">
    <source>
        <dbReference type="ARBA" id="ARBA00022723"/>
    </source>
</evidence>
<feature type="binding site" evidence="19">
    <location>
        <position position="1019"/>
    </location>
    <ligand>
        <name>Mg(2+)</name>
        <dbReference type="ChEBI" id="CHEBI:18420"/>
        <label>1</label>
    </ligand>
</feature>
<evidence type="ECO:0000256" key="19">
    <source>
        <dbReference type="HAMAP-Rule" id="MF_00252"/>
    </source>
</evidence>
<dbReference type="InterPro" id="IPR024320">
    <property type="entry name" value="LPG_synthase_C"/>
</dbReference>
<keyword evidence="13 19" id="KW-0030">Aminoacyl-tRNA synthetase</keyword>
<evidence type="ECO:0000256" key="14">
    <source>
        <dbReference type="ARBA" id="ARBA00023251"/>
    </source>
</evidence>
<dbReference type="InterPro" id="IPR045864">
    <property type="entry name" value="aa-tRNA-synth_II/BPL/LPL"/>
</dbReference>
<dbReference type="InterPro" id="IPR012340">
    <property type="entry name" value="NA-bd_OB-fold"/>
</dbReference>
<dbReference type="GO" id="GO:0050071">
    <property type="term" value="F:phosphatidylglycerol lysyltransferase activity"/>
    <property type="evidence" value="ECO:0007669"/>
    <property type="project" value="UniProtKB-EC"/>
</dbReference>
<dbReference type="Pfam" id="PF01336">
    <property type="entry name" value="tRNA_anti-codon"/>
    <property type="match status" value="1"/>
</dbReference>
<evidence type="ECO:0000256" key="9">
    <source>
        <dbReference type="ARBA" id="ARBA00022741"/>
    </source>
</evidence>
<dbReference type="Pfam" id="PF00152">
    <property type="entry name" value="tRNA-synt_2"/>
    <property type="match status" value="1"/>
</dbReference>
<comment type="caution">
    <text evidence="22">The sequence shown here is derived from an EMBL/GenBank/DDBJ whole genome shotgun (WGS) entry which is preliminary data.</text>
</comment>
<gene>
    <name evidence="19" type="primary">lysS</name>
    <name evidence="22" type="ORF">BSR29_03590</name>
</gene>
<dbReference type="Pfam" id="PF16995">
    <property type="entry name" value="tRNA-synt_2_TM"/>
    <property type="match status" value="1"/>
</dbReference>
<evidence type="ECO:0000256" key="12">
    <source>
        <dbReference type="ARBA" id="ARBA00023098"/>
    </source>
</evidence>
<comment type="similarity">
    <text evidence="19">Belongs to the class-II aminoacyl-tRNA synthetase family.</text>
</comment>
<dbReference type="GO" id="GO:0005524">
    <property type="term" value="F:ATP binding"/>
    <property type="evidence" value="ECO:0007669"/>
    <property type="project" value="UniProtKB-UniRule"/>
</dbReference>
<dbReference type="GO" id="GO:0046677">
    <property type="term" value="P:response to antibiotic"/>
    <property type="evidence" value="ECO:0007669"/>
    <property type="project" value="UniProtKB-KW"/>
</dbReference>
<dbReference type="SUPFAM" id="SSF50249">
    <property type="entry name" value="Nucleic acid-binding proteins"/>
    <property type="match status" value="1"/>
</dbReference>
<evidence type="ECO:0000256" key="18">
    <source>
        <dbReference type="ARBA" id="ARBA00048573"/>
    </source>
</evidence>
<dbReference type="Gene3D" id="2.40.50.140">
    <property type="entry name" value="Nucleic acid-binding proteins"/>
    <property type="match status" value="1"/>
</dbReference>
<dbReference type="InterPro" id="IPR018149">
    <property type="entry name" value="Lys-tRNA-synth_II_C"/>
</dbReference>
<protein>
    <recommendedName>
        <fullName evidence="19">Lysine--tRNA ligase</fullName>
        <ecNumber evidence="19">6.1.1.6</ecNumber>
    </recommendedName>
    <alternativeName>
        <fullName evidence="19">Lysyl-tRNA synthetase</fullName>
        <shortName evidence="19">LysRS</shortName>
    </alternativeName>
</protein>
<feature type="transmembrane region" description="Helical" evidence="20">
    <location>
        <begin position="133"/>
        <end position="152"/>
    </location>
</feature>
<keyword evidence="8 19" id="KW-0479">Metal-binding</keyword>
<dbReference type="GO" id="GO:0005886">
    <property type="term" value="C:plasma membrane"/>
    <property type="evidence" value="ECO:0007669"/>
    <property type="project" value="UniProtKB-SubCell"/>
</dbReference>
<evidence type="ECO:0000259" key="21">
    <source>
        <dbReference type="PROSITE" id="PS50862"/>
    </source>
</evidence>
<comment type="similarity">
    <text evidence="2">In the N-terminal section; belongs to the LPG synthetase family.</text>
</comment>
<accession>A0A1Q5PN86</accession>
<evidence type="ECO:0000256" key="7">
    <source>
        <dbReference type="ARBA" id="ARBA00022692"/>
    </source>
</evidence>
<keyword evidence="11 20" id="KW-1133">Transmembrane helix</keyword>
<comment type="subcellular location">
    <subcellularLocation>
        <location evidence="1">Cell membrane</location>
        <topology evidence="1">Multi-pass membrane protein</topology>
    </subcellularLocation>
    <subcellularLocation>
        <location evidence="19">Cytoplasm</location>
    </subcellularLocation>
</comment>
<feature type="transmembrane region" description="Helical" evidence="20">
    <location>
        <begin position="195"/>
        <end position="215"/>
    </location>
</feature>
<name>A0A1Q5PN86_9ACTO</name>
<dbReference type="PANTHER" id="PTHR42918">
    <property type="entry name" value="LYSYL-TRNA SYNTHETASE"/>
    <property type="match status" value="1"/>
</dbReference>
<dbReference type="GO" id="GO:0006629">
    <property type="term" value="P:lipid metabolic process"/>
    <property type="evidence" value="ECO:0007669"/>
    <property type="project" value="UniProtKB-KW"/>
</dbReference>
<proteinExistence type="inferred from homology"/>
<evidence type="ECO:0000256" key="2">
    <source>
        <dbReference type="ARBA" id="ARBA00005270"/>
    </source>
</evidence>
<sequence length="1103" mass="122401">MPAFVGHFLYVSAIISLVGFAFPRMFSEQVYTVLNIALQFGVPIGYSLFTVLILTVLAAASFRRKRIVLWLLWIHWSITGLTDLAIMITTDRDPFSLTFDVLGLVSCLFLLTVTIRSREAFAAKTYRHTFMTAVLWFLFGIAVTFGVGYAGVQLLHPEGMNTPRALRWILARIIGQDFLYYSTISDVFYDGPQGLGVIISLFSTLVATIALVIFLRGNRAQGSSREEDLKVRQLLVNNPADSLGYYATRSDRAVVFAPNGQAAVSYATSSGTAIAASDPLGNPQYWPDAVAAWLRTCDENGWVAGALSLSEQGARTFKEFGFQIHKMGDEAIIETKDFSLLDPRFKDLKAAVRRAKNHGVEITVRRLREIPEAEREELVWAANTYREGSERGFTMSLDRILDAEDEDTMIVLARDDKQIHGLLTFVPWGPRGLSLNLMRRNPASVNGVVEAMVVALIMEGRDVGIERISMNFAMFRQAFVSGQAVDAGFFKRLVLVIMRLGSRFWQLESLYESNARYYPVWFSRFLGIRHGSQAVPVMLASGRLEGFVPNIGVGEPAPRTWATDEDYLQAIRAQKAQELQVLPPVKLTQQEQVRRQKAADLEARGREAYPPGIPAGDPLASVRAEAEKSAPGMFTTETLTTAGRISAIRNHGGVIFLDLYQGRTRLQLVADRRVLSGRDFIDLKTLDRGDQLQVTGQPGRTKRGEPSLQLTTWKLRAKALRPLPVPGTVLDPQTRVRQRALHLLVDPGALDLLRARGTVFRSVREYLTKDGYLEVETPVLQAVQGGANARPFVTHLNAYDSDVFLRIAPELYLKRLAVAGLDRIFEMGRSFRNEGADATHNPEFTSLEAYRAGADYHDMQRLTEALIKAAATALYGQPACLRPQVPAHLPKLEAPADQHQLLLFARQELGEEAGFVDLSAPWPVITVLDAISQAVGSEITLDTPIEELKAHCQAHGLALPATINTGELIGVLYDELVEAKTELPTFYTDFPVETSPLTRQSRKDPRLAERWDLVAFGMELGTAYTELTDPRIQRERLTRQSLAAAAGDPEAMSLDEDFLRTLELGLPGTGGLGIGMDRLVMFLTGTNIRQTLSFPFVKPQENN</sequence>
<dbReference type="Gene3D" id="3.30.930.10">
    <property type="entry name" value="Bira Bifunctional Protein, Domain 2"/>
    <property type="match status" value="1"/>
</dbReference>
<dbReference type="PRINTS" id="PR00982">
    <property type="entry name" value="TRNASYNTHLYS"/>
</dbReference>
<dbReference type="InterPro" id="IPR004365">
    <property type="entry name" value="NA-bd_OB_tRNA"/>
</dbReference>
<comment type="catalytic activity">
    <reaction evidence="17">
        <text>L-lysyl-tRNA(Lys) + a 1,2-diacyl-sn-glycero-3-phospho-(1'-sn-glycerol) = a 1,2-diacyl-sn-glycero-3-phospho-1'-(3'-O-L-lysyl)-sn-glycerol + tRNA(Lys)</text>
        <dbReference type="Rhea" id="RHEA:10668"/>
        <dbReference type="Rhea" id="RHEA-COMP:9696"/>
        <dbReference type="Rhea" id="RHEA-COMP:9697"/>
        <dbReference type="ChEBI" id="CHEBI:64716"/>
        <dbReference type="ChEBI" id="CHEBI:75792"/>
        <dbReference type="ChEBI" id="CHEBI:78442"/>
        <dbReference type="ChEBI" id="CHEBI:78529"/>
        <dbReference type="EC" id="2.3.2.3"/>
    </reaction>
</comment>
<comment type="function">
    <text evidence="16">Catalyzes the production of L-lysyl-tRNA(Lys)transfer and the transfer of a lysyl group from L-lysyl-tRNA(Lys) to membrane-bound phosphatidylglycerol (PG), which produces lysylphosphatidylglycerol (LPG), one of the components of the bacterial membrane with a positive net charge. LPG synthesis contributes to the resistance to cationic antimicrobial peptides (CAMPs) and likely protects M.tuberculosis against the CAMPs produced by competiting microorganisms (bacteriocins). In fact, the modification of anionic phosphatidylglycerol with positively charged L-lysine results in repulsion of the peptides.</text>
</comment>
<dbReference type="GO" id="GO:0006430">
    <property type="term" value="P:lysyl-tRNA aminoacylation"/>
    <property type="evidence" value="ECO:0007669"/>
    <property type="project" value="UniProtKB-UniRule"/>
</dbReference>
<dbReference type="InterPro" id="IPR044136">
    <property type="entry name" value="Lys-tRNA-ligase_II_N"/>
</dbReference>